<evidence type="ECO:0000256" key="1">
    <source>
        <dbReference type="ARBA" id="ARBA00023015"/>
    </source>
</evidence>
<dbReference type="EMBL" id="WMBQ01000001">
    <property type="protein sequence ID" value="MTD92761.1"/>
    <property type="molecule type" value="Genomic_DNA"/>
</dbReference>
<accession>A0A6I3KJ03</accession>
<evidence type="ECO:0000259" key="3">
    <source>
        <dbReference type="PROSITE" id="PS01124"/>
    </source>
</evidence>
<dbReference type="GO" id="GO:0043565">
    <property type="term" value="F:sequence-specific DNA binding"/>
    <property type="evidence" value="ECO:0007669"/>
    <property type="project" value="InterPro"/>
</dbReference>
<dbReference type="RefSeq" id="WP_154737353.1">
    <property type="nucleotide sequence ID" value="NZ_WMBQ01000001.1"/>
</dbReference>
<protein>
    <submittedName>
        <fullName evidence="4">AraC family transcriptional regulator</fullName>
    </submittedName>
</protein>
<dbReference type="InterPro" id="IPR018060">
    <property type="entry name" value="HTH_AraC"/>
</dbReference>
<feature type="domain" description="HTH araC/xylS-type" evidence="3">
    <location>
        <begin position="1"/>
        <end position="45"/>
    </location>
</feature>
<dbReference type="AlphaFoldDB" id="A0A6I3KJ03"/>
<evidence type="ECO:0000256" key="2">
    <source>
        <dbReference type="ARBA" id="ARBA00023163"/>
    </source>
</evidence>
<comment type="caution">
    <text evidence="4">The sequence shown here is derived from an EMBL/GenBank/DDBJ whole genome shotgun (WGS) entry which is preliminary data.</text>
</comment>
<keyword evidence="1" id="KW-0805">Transcription regulation</keyword>
<dbReference type="Gene3D" id="1.10.10.60">
    <property type="entry name" value="Homeodomain-like"/>
    <property type="match status" value="1"/>
</dbReference>
<dbReference type="InterPro" id="IPR009057">
    <property type="entry name" value="Homeodomain-like_sf"/>
</dbReference>
<keyword evidence="5" id="KW-1185">Reference proteome</keyword>
<dbReference type="GO" id="GO:0003700">
    <property type="term" value="F:DNA-binding transcription factor activity"/>
    <property type="evidence" value="ECO:0007669"/>
    <property type="project" value="InterPro"/>
</dbReference>
<sequence length="49" mass="5579">MLSDPNYGNWTMSSIALEAGIGDLSHFNRSFKSRFGAITSEVRQRSRMR</sequence>
<gene>
    <name evidence="4" type="ORF">GIW81_00235</name>
</gene>
<proteinExistence type="predicted"/>
<dbReference type="Proteomes" id="UP000440694">
    <property type="component" value="Unassembled WGS sequence"/>
</dbReference>
<name>A0A6I3KJ03_9HYPH</name>
<evidence type="ECO:0000313" key="5">
    <source>
        <dbReference type="Proteomes" id="UP000440694"/>
    </source>
</evidence>
<keyword evidence="2" id="KW-0804">Transcription</keyword>
<reference evidence="4 5" key="1">
    <citation type="submission" date="2019-11" db="EMBL/GenBank/DDBJ databases">
        <title>Identification of a novel strain.</title>
        <authorList>
            <person name="Xu Q."/>
            <person name="Wang G."/>
        </authorList>
    </citation>
    <scope>NUCLEOTIDE SEQUENCE [LARGE SCALE GENOMIC DNA]</scope>
    <source>
        <strain evidence="5">xq</strain>
    </source>
</reference>
<dbReference type="SUPFAM" id="SSF46689">
    <property type="entry name" value="Homeodomain-like"/>
    <property type="match status" value="1"/>
</dbReference>
<dbReference type="Pfam" id="PF00165">
    <property type="entry name" value="HTH_AraC"/>
    <property type="match status" value="1"/>
</dbReference>
<organism evidence="4 5">
    <name type="scientific">Hyphomicrobium album</name>
    <dbReference type="NCBI Taxonomy" id="2665159"/>
    <lineage>
        <taxon>Bacteria</taxon>
        <taxon>Pseudomonadati</taxon>
        <taxon>Pseudomonadota</taxon>
        <taxon>Alphaproteobacteria</taxon>
        <taxon>Hyphomicrobiales</taxon>
        <taxon>Hyphomicrobiaceae</taxon>
        <taxon>Hyphomicrobium</taxon>
    </lineage>
</organism>
<evidence type="ECO:0000313" key="4">
    <source>
        <dbReference type="EMBL" id="MTD92761.1"/>
    </source>
</evidence>
<dbReference type="PROSITE" id="PS01124">
    <property type="entry name" value="HTH_ARAC_FAMILY_2"/>
    <property type="match status" value="1"/>
</dbReference>